<dbReference type="KEGG" id="tzo:THMIRHAT_01000"/>
<dbReference type="PANTHER" id="PTHR13966">
    <property type="entry name" value="ENDONUCLEASE RELATED"/>
    <property type="match status" value="1"/>
</dbReference>
<evidence type="ECO:0000256" key="2">
    <source>
        <dbReference type="PIRSR" id="PIRSR640255-2"/>
    </source>
</evidence>
<keyword evidence="3" id="KW-0472">Membrane</keyword>
<dbReference type="GO" id="GO:0003676">
    <property type="term" value="F:nucleic acid binding"/>
    <property type="evidence" value="ECO:0007669"/>
    <property type="project" value="InterPro"/>
</dbReference>
<dbReference type="InterPro" id="IPR044925">
    <property type="entry name" value="His-Me_finger_sf"/>
</dbReference>
<dbReference type="Proteomes" id="UP000501466">
    <property type="component" value="Chromosome"/>
</dbReference>
<dbReference type="AlphaFoldDB" id="A0A6F8PJW7"/>
<feature type="domain" description="ENPP1-3/EXOG-like endonuclease/phosphodiesterase" evidence="4">
    <location>
        <begin position="77"/>
        <end position="281"/>
    </location>
</feature>
<dbReference type="SMART" id="SM00477">
    <property type="entry name" value="NUC"/>
    <property type="match status" value="1"/>
</dbReference>
<dbReference type="InterPro" id="IPR044929">
    <property type="entry name" value="DNA/RNA_non-sp_Endonuclease_sf"/>
</dbReference>
<feature type="domain" description="DNA/RNA non-specific endonuclease/pyrophosphatase/phosphodiesterase" evidence="5">
    <location>
        <begin position="76"/>
        <end position="281"/>
    </location>
</feature>
<dbReference type="GO" id="GO:0016787">
    <property type="term" value="F:hydrolase activity"/>
    <property type="evidence" value="ECO:0007669"/>
    <property type="project" value="InterPro"/>
</dbReference>
<dbReference type="EMBL" id="AP021888">
    <property type="protein sequence ID" value="BBP42354.1"/>
    <property type="molecule type" value="Genomic_DNA"/>
</dbReference>
<reference evidence="7" key="1">
    <citation type="submission" date="2019-11" db="EMBL/GenBank/DDBJ databases">
        <title>Isolation and characterization of two novel species in the genus Thiomicrorhabdus.</title>
        <authorList>
            <person name="Mochizuki J."/>
            <person name="Kojima H."/>
            <person name="Fukui M."/>
        </authorList>
    </citation>
    <scope>NUCLEOTIDE SEQUENCE [LARGE SCALE GENOMIC DNA]</scope>
    <source>
        <strain evidence="7">AkT22</strain>
    </source>
</reference>
<dbReference type="Gene3D" id="3.40.570.10">
    <property type="entry name" value="Extracellular Endonuclease, subunit A"/>
    <property type="match status" value="1"/>
</dbReference>
<dbReference type="GO" id="GO:0046872">
    <property type="term" value="F:metal ion binding"/>
    <property type="evidence" value="ECO:0007669"/>
    <property type="project" value="UniProtKB-KW"/>
</dbReference>
<dbReference type="Pfam" id="PF01223">
    <property type="entry name" value="Endonuclease_NS"/>
    <property type="match status" value="1"/>
</dbReference>
<keyword evidence="6" id="KW-0378">Hydrolase</keyword>
<keyword evidence="3" id="KW-1133">Transmembrane helix</keyword>
<sequence>MIKRFASSLINTLIRRLVSQLFRQPKHILMGLIVIIGLGGTWYGYEVTVARPAMSFMGIPQEVGQPASDWRNHILRNEGFMLGYSEKYRNPLWVTYRVTQAQKSFGKRPEFRRDWRTLAGVTTQDYTGSGYTRGHHAPNYLIASRYGVKAQAETFLMSNISPQKASLNTKTWQRLEEVAADFFSKKYPEFWVVTGPIFDADPSQIQTLKNSGIAIPKAFYKIFIRPSEATENQDENSPYQVLAIIMPQNARTSAKLTQFVSTVDEVEALTGLDFFWQLPDTIENTLEASKNDQAWSLSSVENQKSRY</sequence>
<dbReference type="SUPFAM" id="SSF54060">
    <property type="entry name" value="His-Me finger endonucleases"/>
    <property type="match status" value="1"/>
</dbReference>
<keyword evidence="6" id="KW-0255">Endonuclease</keyword>
<evidence type="ECO:0000313" key="7">
    <source>
        <dbReference type="Proteomes" id="UP000501466"/>
    </source>
</evidence>
<dbReference type="PANTHER" id="PTHR13966:SF5">
    <property type="entry name" value="ENDONUCLEASE G, MITOCHONDRIAL"/>
    <property type="match status" value="1"/>
</dbReference>
<evidence type="ECO:0000256" key="1">
    <source>
        <dbReference type="PIRSR" id="PIRSR640255-1"/>
    </source>
</evidence>
<keyword evidence="2" id="KW-0479">Metal-binding</keyword>
<evidence type="ECO:0000259" key="4">
    <source>
        <dbReference type="SMART" id="SM00477"/>
    </source>
</evidence>
<dbReference type="GO" id="GO:0004519">
    <property type="term" value="F:endonuclease activity"/>
    <property type="evidence" value="ECO:0007669"/>
    <property type="project" value="UniProtKB-KW"/>
</dbReference>
<evidence type="ECO:0000259" key="5">
    <source>
        <dbReference type="SMART" id="SM00892"/>
    </source>
</evidence>
<keyword evidence="3" id="KW-0812">Transmembrane</keyword>
<gene>
    <name evidence="6" type="ORF">THMIRHAT_01000</name>
</gene>
<name>A0A6F8PJW7_9GAMM</name>
<dbReference type="InterPro" id="IPR040255">
    <property type="entry name" value="Non-specific_endonuclease"/>
</dbReference>
<keyword evidence="6" id="KW-0540">Nuclease</keyword>
<dbReference type="InterPro" id="IPR001604">
    <property type="entry name" value="Endo_G_ENPP1-like_dom"/>
</dbReference>
<accession>A0A6F8PJW7</accession>
<protein>
    <submittedName>
        <fullName evidence="6">DNA/RNA non-specific endonuclease</fullName>
    </submittedName>
</protein>
<evidence type="ECO:0000256" key="3">
    <source>
        <dbReference type="SAM" id="Phobius"/>
    </source>
</evidence>
<proteinExistence type="predicted"/>
<keyword evidence="7" id="KW-1185">Reference proteome</keyword>
<organism evidence="6 7">
    <name type="scientific">Thiosulfativibrio zosterae</name>
    <dbReference type="NCBI Taxonomy" id="2675053"/>
    <lineage>
        <taxon>Bacteria</taxon>
        <taxon>Pseudomonadati</taxon>
        <taxon>Pseudomonadota</taxon>
        <taxon>Gammaproteobacteria</taxon>
        <taxon>Thiotrichales</taxon>
        <taxon>Piscirickettsiaceae</taxon>
        <taxon>Thiosulfativibrio</taxon>
    </lineage>
</organism>
<feature type="active site" description="Proton acceptor" evidence="1">
    <location>
        <position position="135"/>
    </location>
</feature>
<dbReference type="InterPro" id="IPR020821">
    <property type="entry name" value="ENPP1-3/EXOG-like_nuc-like"/>
</dbReference>
<dbReference type="SMART" id="SM00892">
    <property type="entry name" value="Endonuclease_NS"/>
    <property type="match status" value="1"/>
</dbReference>
<feature type="transmembrane region" description="Helical" evidence="3">
    <location>
        <begin position="28"/>
        <end position="45"/>
    </location>
</feature>
<evidence type="ECO:0000313" key="6">
    <source>
        <dbReference type="EMBL" id="BBP42354.1"/>
    </source>
</evidence>
<dbReference type="RefSeq" id="WP_173289703.1">
    <property type="nucleotide sequence ID" value="NZ_AP021888.1"/>
</dbReference>
<feature type="binding site" evidence="2">
    <location>
        <position position="168"/>
    </location>
    <ligand>
        <name>Mg(2+)</name>
        <dbReference type="ChEBI" id="CHEBI:18420"/>
        <note>catalytic</note>
    </ligand>
</feature>